<comment type="caution">
    <text evidence="1">The sequence shown here is derived from an EMBL/GenBank/DDBJ whole genome shotgun (WGS) entry which is preliminary data.</text>
</comment>
<dbReference type="EMBL" id="NBNE01001833">
    <property type="protein sequence ID" value="OWZ12481.1"/>
    <property type="molecule type" value="Genomic_DNA"/>
</dbReference>
<protein>
    <submittedName>
        <fullName evidence="1">Retrovirus-related Pol Polyprotein from transposon TNT 1-94</fullName>
    </submittedName>
</protein>
<organism evidence="1 2">
    <name type="scientific">Phytophthora megakarya</name>
    <dbReference type="NCBI Taxonomy" id="4795"/>
    <lineage>
        <taxon>Eukaryota</taxon>
        <taxon>Sar</taxon>
        <taxon>Stramenopiles</taxon>
        <taxon>Oomycota</taxon>
        <taxon>Peronosporomycetes</taxon>
        <taxon>Peronosporales</taxon>
        <taxon>Peronosporaceae</taxon>
        <taxon>Phytophthora</taxon>
    </lineage>
</organism>
<reference evidence="2" key="1">
    <citation type="submission" date="2017-03" db="EMBL/GenBank/DDBJ databases">
        <title>Phytopthora megakarya and P. palmivora, two closely related causual agents of cacao black pod achieved similar genome size and gene model numbers by different mechanisms.</title>
        <authorList>
            <person name="Ali S."/>
            <person name="Shao J."/>
            <person name="Larry D.J."/>
            <person name="Kronmiller B."/>
            <person name="Shen D."/>
            <person name="Strem M.D."/>
            <person name="Melnick R.L."/>
            <person name="Guiltinan M.J."/>
            <person name="Tyler B.M."/>
            <person name="Meinhardt L.W."/>
            <person name="Bailey B.A."/>
        </authorList>
    </citation>
    <scope>NUCLEOTIDE SEQUENCE [LARGE SCALE GENOMIC DNA]</scope>
    <source>
        <strain evidence="2">zdho120</strain>
    </source>
</reference>
<dbReference type="Proteomes" id="UP000198211">
    <property type="component" value="Unassembled WGS sequence"/>
</dbReference>
<dbReference type="AlphaFoldDB" id="A0A225W402"/>
<keyword evidence="2" id="KW-1185">Reference proteome</keyword>
<name>A0A225W402_9STRA</name>
<dbReference type="OrthoDB" id="411615at2759"/>
<accession>A0A225W402</accession>
<evidence type="ECO:0000313" key="1">
    <source>
        <dbReference type="EMBL" id="OWZ12481.1"/>
    </source>
</evidence>
<sequence length="56" mass="6312">MRYLSGYKHLGLVYRYDRTRDDLKIGAFADADHTGCPETSRAVSGWILPVNVALIE</sequence>
<gene>
    <name evidence="1" type="ORF">PHMEG_00014349</name>
</gene>
<evidence type="ECO:0000313" key="2">
    <source>
        <dbReference type="Proteomes" id="UP000198211"/>
    </source>
</evidence>
<proteinExistence type="predicted"/>